<dbReference type="InterPro" id="IPR020895">
    <property type="entry name" value="Frataxin_CS"/>
</dbReference>
<dbReference type="PANTHER" id="PTHR16821">
    <property type="entry name" value="FRATAXIN"/>
    <property type="match status" value="1"/>
</dbReference>
<dbReference type="InterPro" id="IPR036524">
    <property type="entry name" value="Frataxin/CyaY_sf"/>
</dbReference>
<evidence type="ECO:0000256" key="3">
    <source>
        <dbReference type="ARBA" id="ARBA00013107"/>
    </source>
</evidence>
<keyword evidence="6" id="KW-0410">Iron transport</keyword>
<dbReference type="PANTHER" id="PTHR16821:SF2">
    <property type="entry name" value="FRATAXIN, MITOCHONDRIAL"/>
    <property type="match status" value="1"/>
</dbReference>
<evidence type="ECO:0000256" key="2">
    <source>
        <dbReference type="ARBA" id="ARBA00008183"/>
    </source>
</evidence>
<comment type="subcellular location">
    <subcellularLocation>
        <location evidence="1">Mitochondrion</location>
    </subcellularLocation>
</comment>
<gene>
    <name evidence="14" type="ORF">EYC84_001532</name>
</gene>
<dbReference type="NCBIfam" id="TIGR03422">
    <property type="entry name" value="mito_frataxin"/>
    <property type="match status" value="1"/>
</dbReference>
<dbReference type="Proteomes" id="UP000322873">
    <property type="component" value="Unassembled WGS sequence"/>
</dbReference>
<keyword evidence="15" id="KW-1185">Reference proteome</keyword>
<evidence type="ECO:0000256" key="4">
    <source>
        <dbReference type="ARBA" id="ARBA00022434"/>
    </source>
</evidence>
<sequence>MTRIFFAKILRSAPRQCGGTSRKFLACSRVFPTIRSGAVYQTFRPIATSNKLSKGISPESENPQPKILESNAEPKQAAELTQNLYNELSDEYMDTIVEKLEELQEEREDVDVEYSAGVLTLTFPPVGTYVINKQPPNKQIWLSSPISGPKRYDFVITSEGQDSKEGTGSGEWIYLRDGSSLNELLLNEVGVDLSSSYTSELQGDE</sequence>
<dbReference type="PROSITE" id="PS50810">
    <property type="entry name" value="FRATAXIN_2"/>
    <property type="match status" value="1"/>
</dbReference>
<dbReference type="GO" id="GO:0005739">
    <property type="term" value="C:mitochondrion"/>
    <property type="evidence" value="ECO:0007669"/>
    <property type="project" value="UniProtKB-SubCell"/>
</dbReference>
<dbReference type="NCBIfam" id="TIGR03421">
    <property type="entry name" value="FeS_CyaY"/>
    <property type="match status" value="1"/>
</dbReference>
<reference evidence="14 15" key="1">
    <citation type="submission" date="2019-06" db="EMBL/GenBank/DDBJ databases">
        <title>Genome Sequence of the Brown Rot Fungal Pathogen Monilinia fructicola.</title>
        <authorList>
            <person name="De Miccolis Angelini R.M."/>
            <person name="Landi L."/>
            <person name="Abate D."/>
            <person name="Pollastro S."/>
            <person name="Romanazzi G."/>
            <person name="Faretra F."/>
        </authorList>
    </citation>
    <scope>NUCLEOTIDE SEQUENCE [LARGE SCALE GENOMIC DNA]</scope>
    <source>
        <strain evidence="14 15">Mfrc123</strain>
    </source>
</reference>
<dbReference type="EC" id="1.16.3.1" evidence="3"/>
<keyword evidence="11" id="KW-0496">Mitochondrion</keyword>
<comment type="similarity">
    <text evidence="2">Belongs to the frataxin family.</text>
</comment>
<protein>
    <recommendedName>
        <fullName evidence="3">ferroxidase</fullName>
        <ecNumber evidence="3">1.16.3.1</ecNumber>
    </recommendedName>
</protein>
<evidence type="ECO:0000256" key="11">
    <source>
        <dbReference type="ARBA" id="ARBA00023128"/>
    </source>
</evidence>
<organism evidence="14 15">
    <name type="scientific">Monilinia fructicola</name>
    <name type="common">Brown rot fungus</name>
    <name type="synonym">Ciboria fructicola</name>
    <dbReference type="NCBI Taxonomy" id="38448"/>
    <lineage>
        <taxon>Eukaryota</taxon>
        <taxon>Fungi</taxon>
        <taxon>Dikarya</taxon>
        <taxon>Ascomycota</taxon>
        <taxon>Pezizomycotina</taxon>
        <taxon>Leotiomycetes</taxon>
        <taxon>Helotiales</taxon>
        <taxon>Sclerotiniaceae</taxon>
        <taxon>Monilinia</taxon>
    </lineage>
</organism>
<dbReference type="FunFam" id="3.30.920.10:FF:000004">
    <property type="entry name" value="Mitochondrial chaperone Frataxin"/>
    <property type="match status" value="1"/>
</dbReference>
<comment type="catalytic activity">
    <reaction evidence="12">
        <text>4 Fe(2+) + O2 + 4 H(+) = 4 Fe(3+) + 2 H2O</text>
        <dbReference type="Rhea" id="RHEA:11148"/>
        <dbReference type="ChEBI" id="CHEBI:15377"/>
        <dbReference type="ChEBI" id="CHEBI:15378"/>
        <dbReference type="ChEBI" id="CHEBI:15379"/>
        <dbReference type="ChEBI" id="CHEBI:29033"/>
        <dbReference type="ChEBI" id="CHEBI:29034"/>
        <dbReference type="EC" id="1.16.3.1"/>
    </reaction>
</comment>
<dbReference type="GO" id="GO:0016226">
    <property type="term" value="P:iron-sulfur cluster assembly"/>
    <property type="evidence" value="ECO:0007669"/>
    <property type="project" value="InterPro"/>
</dbReference>
<proteinExistence type="inferred from homology"/>
<dbReference type="GO" id="GO:0006879">
    <property type="term" value="P:intracellular iron ion homeostasis"/>
    <property type="evidence" value="ECO:0007669"/>
    <property type="project" value="UniProtKB-KW"/>
</dbReference>
<dbReference type="EMBL" id="VICG01000005">
    <property type="protein sequence ID" value="KAA8571532.1"/>
    <property type="molecule type" value="Genomic_DNA"/>
</dbReference>
<dbReference type="GO" id="GO:0051537">
    <property type="term" value="F:2 iron, 2 sulfur cluster binding"/>
    <property type="evidence" value="ECO:0007669"/>
    <property type="project" value="TreeGrafter"/>
</dbReference>
<dbReference type="GO" id="GO:0006826">
    <property type="term" value="P:iron ion transport"/>
    <property type="evidence" value="ECO:0007669"/>
    <property type="project" value="UniProtKB-KW"/>
</dbReference>
<keyword evidence="9" id="KW-0408">Iron</keyword>
<accession>A0A5M9JUT3</accession>
<evidence type="ECO:0000256" key="8">
    <source>
        <dbReference type="ARBA" id="ARBA00023002"/>
    </source>
</evidence>
<evidence type="ECO:0000256" key="9">
    <source>
        <dbReference type="ARBA" id="ARBA00023004"/>
    </source>
</evidence>
<evidence type="ECO:0000313" key="15">
    <source>
        <dbReference type="Proteomes" id="UP000322873"/>
    </source>
</evidence>
<dbReference type="GO" id="GO:0008199">
    <property type="term" value="F:ferric iron binding"/>
    <property type="evidence" value="ECO:0007669"/>
    <property type="project" value="InterPro"/>
</dbReference>
<keyword evidence="8" id="KW-0560">Oxidoreductase</keyword>
<evidence type="ECO:0000256" key="12">
    <source>
        <dbReference type="ARBA" id="ARBA00047990"/>
    </source>
</evidence>
<evidence type="ECO:0000256" key="13">
    <source>
        <dbReference type="SAM" id="MobiDB-lite"/>
    </source>
</evidence>
<dbReference type="Gene3D" id="3.30.920.10">
    <property type="entry name" value="Frataxin/CyaY"/>
    <property type="match status" value="1"/>
</dbReference>
<feature type="region of interest" description="Disordered" evidence="13">
    <location>
        <begin position="51"/>
        <end position="73"/>
    </location>
</feature>
<evidence type="ECO:0000256" key="10">
    <source>
        <dbReference type="ARBA" id="ARBA00023065"/>
    </source>
</evidence>
<evidence type="ECO:0000313" key="14">
    <source>
        <dbReference type="EMBL" id="KAA8571532.1"/>
    </source>
</evidence>
<dbReference type="InterPro" id="IPR002908">
    <property type="entry name" value="Frataxin/CyaY"/>
</dbReference>
<keyword evidence="4" id="KW-0409">Iron storage</keyword>
<dbReference type="VEuPathDB" id="FungiDB:MFRU_016g00280"/>
<evidence type="ECO:0000256" key="7">
    <source>
        <dbReference type="ARBA" id="ARBA00022946"/>
    </source>
</evidence>
<dbReference type="SUPFAM" id="SSF55387">
    <property type="entry name" value="Frataxin/Nqo15-like"/>
    <property type="match status" value="1"/>
</dbReference>
<evidence type="ECO:0000256" key="1">
    <source>
        <dbReference type="ARBA" id="ARBA00004173"/>
    </source>
</evidence>
<keyword evidence="10" id="KW-0406">Ion transport</keyword>
<keyword evidence="5" id="KW-0813">Transport</keyword>
<dbReference type="InterPro" id="IPR017789">
    <property type="entry name" value="Frataxin"/>
</dbReference>
<dbReference type="GO" id="GO:0034986">
    <property type="term" value="F:iron chaperone activity"/>
    <property type="evidence" value="ECO:0007669"/>
    <property type="project" value="TreeGrafter"/>
</dbReference>
<dbReference type="GO" id="GO:0004322">
    <property type="term" value="F:ferroxidase activity"/>
    <property type="evidence" value="ECO:0007669"/>
    <property type="project" value="UniProtKB-EC"/>
</dbReference>
<keyword evidence="7" id="KW-0809">Transit peptide</keyword>
<dbReference type="OrthoDB" id="1897642at2759"/>
<evidence type="ECO:0000256" key="6">
    <source>
        <dbReference type="ARBA" id="ARBA00022496"/>
    </source>
</evidence>
<dbReference type="Pfam" id="PF01491">
    <property type="entry name" value="Frataxin_Cyay"/>
    <property type="match status" value="1"/>
</dbReference>
<name>A0A5M9JUT3_MONFR</name>
<dbReference type="GO" id="GO:0008198">
    <property type="term" value="F:ferrous iron binding"/>
    <property type="evidence" value="ECO:0007669"/>
    <property type="project" value="TreeGrafter"/>
</dbReference>
<evidence type="ECO:0000256" key="5">
    <source>
        <dbReference type="ARBA" id="ARBA00022448"/>
    </source>
</evidence>
<comment type="caution">
    <text evidence="14">The sequence shown here is derived from an EMBL/GenBank/DDBJ whole genome shotgun (WGS) entry which is preliminary data.</text>
</comment>
<dbReference type="PROSITE" id="PS01344">
    <property type="entry name" value="FRATAXIN_1"/>
    <property type="match status" value="1"/>
</dbReference>
<dbReference type="SMART" id="SM01219">
    <property type="entry name" value="Frataxin_Cyay"/>
    <property type="match status" value="1"/>
</dbReference>
<dbReference type="AlphaFoldDB" id="A0A5M9JUT3"/>